<accession>A0ACC4AHC6</accession>
<dbReference type="Proteomes" id="UP000309997">
    <property type="component" value="Unassembled WGS sequence"/>
</dbReference>
<name>A0ACC4AHC6_POPAL</name>
<proteinExistence type="predicted"/>
<gene>
    <name evidence="1" type="ORF">D5086_033576</name>
</gene>
<evidence type="ECO:0000313" key="2">
    <source>
        <dbReference type="Proteomes" id="UP000309997"/>
    </source>
</evidence>
<reference evidence="1 2" key="1">
    <citation type="journal article" date="2024" name="Plant Biotechnol. J.">
        <title>Genome and CRISPR/Cas9 system of a widespread forest tree (Populus alba) in the world.</title>
        <authorList>
            <person name="Liu Y.J."/>
            <person name="Jiang P.F."/>
            <person name="Han X.M."/>
            <person name="Li X.Y."/>
            <person name="Wang H.M."/>
            <person name="Wang Y.J."/>
            <person name="Wang X.X."/>
            <person name="Zeng Q.Y."/>
        </authorList>
    </citation>
    <scope>NUCLEOTIDE SEQUENCE [LARGE SCALE GENOMIC DNA]</scope>
    <source>
        <strain evidence="2">cv. PAL-ZL1</strain>
    </source>
</reference>
<evidence type="ECO:0000313" key="1">
    <source>
        <dbReference type="EMBL" id="KAL3565530.1"/>
    </source>
</evidence>
<comment type="caution">
    <text evidence="1">The sequence shown here is derived from an EMBL/GenBank/DDBJ whole genome shotgun (WGS) entry which is preliminary data.</text>
</comment>
<keyword evidence="2" id="KW-1185">Reference proteome</keyword>
<sequence length="630" mass="70726">MAQESTPPPVTPPPPPSLEQAPPSPAMVKDIGDLPPAPAPAPEPAEEAESPGAKGKELQGPTLPPPPEGEQKDSRSSSLAAMMEKEESVSSPQPPPEEKTEVTEKSAATKEEVVAVAVADTGKEKQVQENKVPQTLVSFKEESNLVSDLSDIERKALEELKQLVHEALNTHQFSTASPKKEERQSVIITQEAQTTQETSKTEASASESDVSTEIKPPAETHESKVEETPEKKSQEVAKEEQKAVSSPEEITIWGIPLLKDDRSDVVLLKFLRARDFKVRDAFVMIKNTIQWRRDFKIDELVDEDLGDDLEKVVFMHGYDREGHPVCYNVYGEFQNKELYQKTFSDEEKRLKFLRWRIQFLERSIRKLDFSPSGISTVFQVNDLKNSPGPGKRELRLATKQALLLLQDNYPEFVAKQVFINVPWWYLAFYTMISPFMTQRTKSKFVFAGPSKSAETLFKYVSPEQVPIQYGGLSVDFCDCNPEFTIADPATEITVKPATKQIVEIIIYEKCFIVWELRVVGWEVSYSAEFVPDSKDAYTIIITKPTKMTPTNEPVVSNSFKVGELGKILLTVDNSTSKKKKLLYRSANYGGERKRKLGSILVLDVEDNTDGDSYLSCKFVAIKCAYPRICE</sequence>
<organism evidence="1 2">
    <name type="scientific">Populus alba</name>
    <name type="common">White poplar</name>
    <dbReference type="NCBI Taxonomy" id="43335"/>
    <lineage>
        <taxon>Eukaryota</taxon>
        <taxon>Viridiplantae</taxon>
        <taxon>Streptophyta</taxon>
        <taxon>Embryophyta</taxon>
        <taxon>Tracheophyta</taxon>
        <taxon>Spermatophyta</taxon>
        <taxon>Magnoliopsida</taxon>
        <taxon>eudicotyledons</taxon>
        <taxon>Gunneridae</taxon>
        <taxon>Pentapetalae</taxon>
        <taxon>rosids</taxon>
        <taxon>fabids</taxon>
        <taxon>Malpighiales</taxon>
        <taxon>Salicaceae</taxon>
        <taxon>Saliceae</taxon>
        <taxon>Populus</taxon>
    </lineage>
</organism>
<dbReference type="EMBL" id="RCHU02000019">
    <property type="protein sequence ID" value="KAL3565530.1"/>
    <property type="molecule type" value="Genomic_DNA"/>
</dbReference>
<protein>
    <submittedName>
        <fullName evidence="1">Uncharacterized protein</fullName>
    </submittedName>
</protein>